<evidence type="ECO:0000313" key="7">
    <source>
        <dbReference type="EMBL" id="RAL54483.1"/>
    </source>
</evidence>
<evidence type="ECO:0000256" key="3">
    <source>
        <dbReference type="ARBA" id="ARBA00005784"/>
    </source>
</evidence>
<dbReference type="GO" id="GO:0009505">
    <property type="term" value="C:plant-type cell wall"/>
    <property type="evidence" value="ECO:0007669"/>
    <property type="project" value="TreeGrafter"/>
</dbReference>
<comment type="caution">
    <text evidence="7">The sequence shown here is derived from an EMBL/GenBank/DDBJ whole genome shotgun (WGS) entry which is preliminary data.</text>
</comment>
<dbReference type="GO" id="GO:0052793">
    <property type="term" value="F:pectin acetylesterase activity"/>
    <property type="evidence" value="ECO:0007669"/>
    <property type="project" value="TreeGrafter"/>
</dbReference>
<comment type="similarity">
    <text evidence="3 6">Belongs to the pectinacetylesterase family.</text>
</comment>
<comment type="function">
    <text evidence="1 6">Hydrolyzes acetyl esters in homogalacturonan regions of pectin. In type I primary cell wall, galacturonic acid residues of pectin can be acetylated at the O-2 and O-3 positions. Decreasing the degree of acetylation of pectin gels in vitro alters their physical properties.</text>
</comment>
<keyword evidence="6" id="KW-0964">Secreted</keyword>
<dbReference type="PANTHER" id="PTHR21562:SF93">
    <property type="entry name" value="PECTIN ACETYLESTERASE 8"/>
    <property type="match status" value="1"/>
</dbReference>
<dbReference type="Pfam" id="PF03283">
    <property type="entry name" value="PAE"/>
    <property type="match status" value="2"/>
</dbReference>
<evidence type="ECO:0000256" key="5">
    <source>
        <dbReference type="ARBA" id="ARBA00023316"/>
    </source>
</evidence>
<dbReference type="EC" id="3.1.1.-" evidence="6"/>
<reference evidence="7 8" key="1">
    <citation type="submission" date="2018-06" db="EMBL/GenBank/DDBJ databases">
        <title>The Genome of Cuscuta australis (Dodder) Provides Insight into the Evolution of Plant Parasitism.</title>
        <authorList>
            <person name="Liu H."/>
        </authorList>
    </citation>
    <scope>NUCLEOTIDE SEQUENCE [LARGE SCALE GENOMIC DNA]</scope>
    <source>
        <strain evidence="8">cv. Yunnan</strain>
        <tissue evidence="7">Vines</tissue>
    </source>
</reference>
<evidence type="ECO:0000256" key="6">
    <source>
        <dbReference type="RuleBase" id="RU363114"/>
    </source>
</evidence>
<keyword evidence="5 6" id="KW-0961">Cell wall biogenesis/degradation</keyword>
<keyword evidence="8" id="KW-1185">Reference proteome</keyword>
<dbReference type="Proteomes" id="UP000249390">
    <property type="component" value="Unassembled WGS sequence"/>
</dbReference>
<keyword evidence="6" id="KW-0378">Hydrolase</keyword>
<keyword evidence="4 6" id="KW-0134">Cell wall</keyword>
<gene>
    <name evidence="7" type="ORF">DM860_001611</name>
</gene>
<evidence type="ECO:0000256" key="4">
    <source>
        <dbReference type="ARBA" id="ARBA00022512"/>
    </source>
</evidence>
<organism evidence="7 8">
    <name type="scientific">Cuscuta australis</name>
    <dbReference type="NCBI Taxonomy" id="267555"/>
    <lineage>
        <taxon>Eukaryota</taxon>
        <taxon>Viridiplantae</taxon>
        <taxon>Streptophyta</taxon>
        <taxon>Embryophyta</taxon>
        <taxon>Tracheophyta</taxon>
        <taxon>Spermatophyta</taxon>
        <taxon>Magnoliopsida</taxon>
        <taxon>eudicotyledons</taxon>
        <taxon>Gunneridae</taxon>
        <taxon>Pentapetalae</taxon>
        <taxon>asterids</taxon>
        <taxon>lamiids</taxon>
        <taxon>Solanales</taxon>
        <taxon>Convolvulaceae</taxon>
        <taxon>Cuscuteae</taxon>
        <taxon>Cuscuta</taxon>
        <taxon>Cuscuta subgen. Grammica</taxon>
        <taxon>Cuscuta sect. Cleistogrammica</taxon>
    </lineage>
</organism>
<dbReference type="AlphaFoldDB" id="A0A328ED24"/>
<dbReference type="GO" id="GO:0071555">
    <property type="term" value="P:cell wall organization"/>
    <property type="evidence" value="ECO:0007669"/>
    <property type="project" value="UniProtKB-KW"/>
</dbReference>
<evidence type="ECO:0000256" key="1">
    <source>
        <dbReference type="ARBA" id="ARBA00003534"/>
    </source>
</evidence>
<dbReference type="PANTHER" id="PTHR21562">
    <property type="entry name" value="NOTUM-RELATED"/>
    <property type="match status" value="1"/>
</dbReference>
<evidence type="ECO:0000256" key="2">
    <source>
        <dbReference type="ARBA" id="ARBA00004191"/>
    </source>
</evidence>
<accession>A0A328ED24</accession>
<evidence type="ECO:0000313" key="8">
    <source>
        <dbReference type="Proteomes" id="UP000249390"/>
    </source>
</evidence>
<dbReference type="EMBL" id="NQVE01000009">
    <property type="protein sequence ID" value="RAL54483.1"/>
    <property type="molecule type" value="Genomic_DNA"/>
</dbReference>
<protein>
    <recommendedName>
        <fullName evidence="6">Pectin acetylesterase</fullName>
        <ecNumber evidence="6">3.1.1.-</ecNumber>
    </recommendedName>
</protein>
<sequence>MDCGCCCYKVEMFLLAFLCVSQISTFSYSAATATGVCLTGQPASYFFLKGFGNGTRNWLVFLNGGGWCKNITDCLQYIDYRKIGQDIPPAAFYNHLLLTKRDENPEFFNWNKVSVTYCDGSSFTGNSDITIKNGTTYYFRGARIFKAVMQELLAKGMGSAENGSTPALPKSCTSKFPPAMCFLPQNLQADIQTPIFFLMSAFDTVQINYTLSNEHAVCSKNPNCTSSQLIKDMQELRLEFLDVLREQRNNSQKGVLIYSPFSHALLFDYRWYSLAPGGTKETYDELFRDWYFDRKRVNMIDTYPCPYNCSTSY</sequence>
<name>A0A328ED24_9ASTE</name>
<dbReference type="InterPro" id="IPR004963">
    <property type="entry name" value="PAE/NOTUM"/>
</dbReference>
<comment type="subcellular location">
    <subcellularLocation>
        <location evidence="2 6">Secreted</location>
        <location evidence="2 6">Cell wall</location>
    </subcellularLocation>
</comment>
<proteinExistence type="inferred from homology"/>